<dbReference type="Proteomes" id="UP001181693">
    <property type="component" value="Unassembled WGS sequence"/>
</dbReference>
<proteinExistence type="predicted"/>
<evidence type="ECO:0000313" key="1">
    <source>
        <dbReference type="EMBL" id="DBA25814.1"/>
    </source>
</evidence>
<evidence type="ECO:0000313" key="2">
    <source>
        <dbReference type="Proteomes" id="UP001181693"/>
    </source>
</evidence>
<keyword evidence="2" id="KW-1185">Reference proteome</keyword>
<comment type="caution">
    <text evidence="1">The sequence shown here is derived from an EMBL/GenBank/DDBJ whole genome shotgun (WGS) entry which is preliminary data.</text>
</comment>
<accession>A0AAV3A482</accession>
<reference evidence="1" key="1">
    <citation type="thesis" date="2020" institute="ProQuest LLC" country="789 East Eisenhower Parkway, Ann Arbor, MI, USA">
        <title>Comparative Genomics and Chromosome Evolution.</title>
        <authorList>
            <person name="Mudd A.B."/>
        </authorList>
    </citation>
    <scope>NUCLEOTIDE SEQUENCE</scope>
    <source>
        <strain evidence="1">1538</strain>
        <tissue evidence="1">Blood</tissue>
    </source>
</reference>
<name>A0AAV3A482_PYXAD</name>
<gene>
    <name evidence="1" type="ORF">GDO54_010158</name>
</gene>
<dbReference type="AlphaFoldDB" id="A0AAV3A482"/>
<protein>
    <submittedName>
        <fullName evidence="1">Uncharacterized protein</fullName>
    </submittedName>
</protein>
<dbReference type="EMBL" id="DYDO01000004">
    <property type="protein sequence ID" value="DBA25814.1"/>
    <property type="molecule type" value="Genomic_DNA"/>
</dbReference>
<sequence length="116" mass="12904">MKDDSCLITLGLVPDEILTCVQHSSNVVHGSILADPRTIVIQVKGREHSGVLLHRSPLFIEQNSAVCTALIHSSFSLFVIEKYCERSFQQQLSSLCTQPYTLSLYKASTFVAVYTE</sequence>
<organism evidence="1 2">
    <name type="scientific">Pyxicephalus adspersus</name>
    <name type="common">African bullfrog</name>
    <dbReference type="NCBI Taxonomy" id="30357"/>
    <lineage>
        <taxon>Eukaryota</taxon>
        <taxon>Metazoa</taxon>
        <taxon>Chordata</taxon>
        <taxon>Craniata</taxon>
        <taxon>Vertebrata</taxon>
        <taxon>Euteleostomi</taxon>
        <taxon>Amphibia</taxon>
        <taxon>Batrachia</taxon>
        <taxon>Anura</taxon>
        <taxon>Neobatrachia</taxon>
        <taxon>Ranoidea</taxon>
        <taxon>Pyxicephalidae</taxon>
        <taxon>Pyxicephalinae</taxon>
        <taxon>Pyxicephalus</taxon>
    </lineage>
</organism>